<protein>
    <recommendedName>
        <fullName evidence="3">NADH dehydrogenase [ubiquinone] 1 beta subcomplex subunit 2</fullName>
    </recommendedName>
</protein>
<dbReference type="InterPro" id="IPR044980">
    <property type="entry name" value="NDUFB2_plant/fungi"/>
</dbReference>
<dbReference type="RefSeq" id="XP_064771410.1">
    <property type="nucleotide sequence ID" value="XM_064913974.1"/>
</dbReference>
<proteinExistence type="predicted"/>
<name>A0ABR1FF52_9ASCO</name>
<evidence type="ECO:0000313" key="1">
    <source>
        <dbReference type="EMBL" id="KAK7208377.1"/>
    </source>
</evidence>
<dbReference type="PANTHER" id="PTHR36987">
    <property type="entry name" value="NADH DEHYDROGENASE [UBIQUINONE] 1 BETA SUBCOMPLEX SUBUNIT 2-LIKE"/>
    <property type="match status" value="1"/>
</dbReference>
<dbReference type="Proteomes" id="UP001498771">
    <property type="component" value="Unassembled WGS sequence"/>
</dbReference>
<evidence type="ECO:0008006" key="3">
    <source>
        <dbReference type="Google" id="ProtNLM"/>
    </source>
</evidence>
<keyword evidence="2" id="KW-1185">Reference proteome</keyword>
<dbReference type="EMBL" id="JBBJBU010000001">
    <property type="protein sequence ID" value="KAK7208377.1"/>
    <property type="molecule type" value="Genomic_DNA"/>
</dbReference>
<gene>
    <name evidence="1" type="ORF">BZA70DRAFT_287684</name>
</gene>
<dbReference type="PANTHER" id="PTHR36987:SF1">
    <property type="entry name" value="NADH DEHYDROGENASE [UBIQUINONE] 1 BETA SUBCOMPLEX SUBUNIT 2"/>
    <property type="match status" value="1"/>
</dbReference>
<dbReference type="GeneID" id="90039486"/>
<sequence length="77" mass="8891">MAGGHGHGPKSYSGPIDIHPPRPLYRYSNLILGASMWFWIMYRLKEDGPVLFGFRHPWEGHHGPSHAVEHKKDEEHH</sequence>
<evidence type="ECO:0000313" key="2">
    <source>
        <dbReference type="Proteomes" id="UP001498771"/>
    </source>
</evidence>
<organism evidence="1 2">
    <name type="scientific">Myxozyma melibiosi</name>
    <dbReference type="NCBI Taxonomy" id="54550"/>
    <lineage>
        <taxon>Eukaryota</taxon>
        <taxon>Fungi</taxon>
        <taxon>Dikarya</taxon>
        <taxon>Ascomycota</taxon>
        <taxon>Saccharomycotina</taxon>
        <taxon>Lipomycetes</taxon>
        <taxon>Lipomycetales</taxon>
        <taxon>Lipomycetaceae</taxon>
        <taxon>Myxozyma</taxon>
    </lineage>
</organism>
<comment type="caution">
    <text evidence="1">The sequence shown here is derived from an EMBL/GenBank/DDBJ whole genome shotgun (WGS) entry which is preliminary data.</text>
</comment>
<reference evidence="1 2" key="1">
    <citation type="submission" date="2024-03" db="EMBL/GenBank/DDBJ databases">
        <title>Genome-scale model development and genomic sequencing of the oleaginous clade Lipomyces.</title>
        <authorList>
            <consortium name="Lawrence Berkeley National Laboratory"/>
            <person name="Czajka J.J."/>
            <person name="Han Y."/>
            <person name="Kim J."/>
            <person name="Mondo S.J."/>
            <person name="Hofstad B.A."/>
            <person name="Robles A."/>
            <person name="Haridas S."/>
            <person name="Riley R."/>
            <person name="LaButti K."/>
            <person name="Pangilinan J."/>
            <person name="Andreopoulos W."/>
            <person name="Lipzen A."/>
            <person name="Yan J."/>
            <person name="Wang M."/>
            <person name="Ng V."/>
            <person name="Grigoriev I.V."/>
            <person name="Spatafora J.W."/>
            <person name="Magnuson J.K."/>
            <person name="Baker S.E."/>
            <person name="Pomraning K.R."/>
        </authorList>
    </citation>
    <scope>NUCLEOTIDE SEQUENCE [LARGE SCALE GENOMIC DNA]</scope>
    <source>
        <strain evidence="1 2">Phaff 52-87</strain>
    </source>
</reference>
<accession>A0ABR1FF52</accession>